<dbReference type="PIRSF" id="PIRSF037442">
    <property type="entry name" value="UCP037442_abhydr"/>
    <property type="match status" value="1"/>
</dbReference>
<organism evidence="2 3">
    <name type="scientific">Pseudomonas parafulva</name>
    <dbReference type="NCBI Taxonomy" id="157782"/>
    <lineage>
        <taxon>Bacteria</taxon>
        <taxon>Pseudomonadati</taxon>
        <taxon>Pseudomonadota</taxon>
        <taxon>Gammaproteobacteria</taxon>
        <taxon>Pseudomonadales</taxon>
        <taxon>Pseudomonadaceae</taxon>
        <taxon>Pseudomonas</taxon>
    </lineage>
</organism>
<evidence type="ECO:0000313" key="2">
    <source>
        <dbReference type="EMBL" id="AXO87561.1"/>
    </source>
</evidence>
<proteinExistence type="predicted"/>
<dbReference type="AlphaFoldDB" id="A0AAI8K9L5"/>
<dbReference type="InterPro" id="IPR022742">
    <property type="entry name" value="Hydrolase_4"/>
</dbReference>
<dbReference type="InterPro" id="IPR017208">
    <property type="entry name" value="UCP037442_abhydr"/>
</dbReference>
<name>A0AAI8K9L5_9PSED</name>
<dbReference type="InterPro" id="IPR051044">
    <property type="entry name" value="MAG_DAG_Lipase"/>
</dbReference>
<accession>A0AAI8K9L5</accession>
<dbReference type="SUPFAM" id="SSF53474">
    <property type="entry name" value="alpha/beta-Hydrolases"/>
    <property type="match status" value="1"/>
</dbReference>
<dbReference type="Proteomes" id="UP000258127">
    <property type="component" value="Chromosome"/>
</dbReference>
<dbReference type="Gene3D" id="3.40.50.1820">
    <property type="entry name" value="alpha/beta hydrolase"/>
    <property type="match status" value="1"/>
</dbReference>
<keyword evidence="3" id="KW-1185">Reference proteome</keyword>
<dbReference type="InterPro" id="IPR029058">
    <property type="entry name" value="AB_hydrolase_fold"/>
</dbReference>
<evidence type="ECO:0000259" key="1">
    <source>
        <dbReference type="Pfam" id="PF12146"/>
    </source>
</evidence>
<feature type="domain" description="Serine aminopeptidase S33" evidence="1">
    <location>
        <begin position="26"/>
        <end position="288"/>
    </location>
</feature>
<gene>
    <name evidence="2" type="ORF">DZC75_05805</name>
</gene>
<dbReference type="PANTHER" id="PTHR11614">
    <property type="entry name" value="PHOSPHOLIPASE-RELATED"/>
    <property type="match status" value="1"/>
</dbReference>
<dbReference type="EMBL" id="CP031641">
    <property type="protein sequence ID" value="AXO87561.1"/>
    <property type="molecule type" value="Genomic_DNA"/>
</dbReference>
<dbReference type="RefSeq" id="WP_116887761.1">
    <property type="nucleotide sequence ID" value="NZ_CP031641.1"/>
</dbReference>
<dbReference type="Pfam" id="PF12146">
    <property type="entry name" value="Hydrolase_4"/>
    <property type="match status" value="1"/>
</dbReference>
<sequence length="314" mass="34802">MSPNAFWLPTGERCSLYVHQWLPLTPVKAVVLLVHGMAEHGGRYGRLGQALNQAGFALFAPDLRGHGRTAAPADRGLFAERNGWSTVLDDLGLLSQYIGQQFPGTPLFLFGHSMGSYLAQAYLLHHSASLQGTVLSGSNSRSAALYRAARLIARLETWRQGPRGRSGVIDWLSFGAFNKAFRPNRTAFDWLSRDAQEVDAYLNDPLCGFRCCNQLWLDLLQGLVQISQPRHLAQIDPDLPLLVIGGECDPVSAGGRLTHLADALRATGNRHVQLRVYPDARHEVLNETHRDEVTRDIIVWLEQALALNRPARSE</sequence>
<evidence type="ECO:0000313" key="3">
    <source>
        <dbReference type="Proteomes" id="UP000258127"/>
    </source>
</evidence>
<reference evidence="2 3" key="1">
    <citation type="submission" date="2018-08" db="EMBL/GenBank/DDBJ databases">
        <authorList>
            <person name="Lee Y."/>
            <person name="Kakembo D."/>
        </authorList>
    </citation>
    <scope>NUCLEOTIDE SEQUENCE [LARGE SCALE GENOMIC DNA]</scope>
    <source>
        <strain evidence="2 3">JBCS1880</strain>
    </source>
</reference>
<protein>
    <submittedName>
        <fullName evidence="2">Lysophospholipase</fullName>
    </submittedName>
</protein>